<proteinExistence type="inferred from homology"/>
<keyword evidence="5" id="KW-1185">Reference proteome</keyword>
<keyword evidence="3" id="KW-0012">Acyltransferase</keyword>
<dbReference type="GO" id="GO:0016746">
    <property type="term" value="F:acyltransferase activity"/>
    <property type="evidence" value="ECO:0007669"/>
    <property type="project" value="UniProtKB-KW"/>
</dbReference>
<dbReference type="Proteomes" id="UP000027120">
    <property type="component" value="Unassembled WGS sequence"/>
</dbReference>
<accession>A0A067DE82</accession>
<dbReference type="STRING" id="2711.A0A067DE82"/>
<protein>
    <submittedName>
        <fullName evidence="4">Uncharacterized protein</fullName>
    </submittedName>
</protein>
<dbReference type="EMBL" id="KK792480">
    <property type="protein sequence ID" value="KDO36951.1"/>
    <property type="molecule type" value="Genomic_DNA"/>
</dbReference>
<gene>
    <name evidence="4" type="ORF">CISIN_1g045540mg</name>
</gene>
<dbReference type="Pfam" id="PF02458">
    <property type="entry name" value="Transferase"/>
    <property type="match status" value="1"/>
</dbReference>
<dbReference type="Gene3D" id="3.30.559.10">
    <property type="entry name" value="Chloramphenicol acetyltransferase-like domain"/>
    <property type="match status" value="2"/>
</dbReference>
<dbReference type="PANTHER" id="PTHR31623">
    <property type="entry name" value="F21J9.9"/>
    <property type="match status" value="1"/>
</dbReference>
<keyword evidence="2" id="KW-0808">Transferase</keyword>
<evidence type="ECO:0000256" key="3">
    <source>
        <dbReference type="ARBA" id="ARBA00023315"/>
    </source>
</evidence>
<dbReference type="SMR" id="A0A067DE82"/>
<organism evidence="4 5">
    <name type="scientific">Citrus sinensis</name>
    <name type="common">Sweet orange</name>
    <name type="synonym">Citrus aurantium var. sinensis</name>
    <dbReference type="NCBI Taxonomy" id="2711"/>
    <lineage>
        <taxon>Eukaryota</taxon>
        <taxon>Viridiplantae</taxon>
        <taxon>Streptophyta</taxon>
        <taxon>Embryophyta</taxon>
        <taxon>Tracheophyta</taxon>
        <taxon>Spermatophyta</taxon>
        <taxon>Magnoliopsida</taxon>
        <taxon>eudicotyledons</taxon>
        <taxon>Gunneridae</taxon>
        <taxon>Pentapetalae</taxon>
        <taxon>rosids</taxon>
        <taxon>malvids</taxon>
        <taxon>Sapindales</taxon>
        <taxon>Rutaceae</taxon>
        <taxon>Aurantioideae</taxon>
        <taxon>Citrus</taxon>
    </lineage>
</organism>
<evidence type="ECO:0000256" key="2">
    <source>
        <dbReference type="ARBA" id="ARBA00022679"/>
    </source>
</evidence>
<evidence type="ECO:0000256" key="1">
    <source>
        <dbReference type="ARBA" id="ARBA00009861"/>
    </source>
</evidence>
<dbReference type="InterPro" id="IPR023213">
    <property type="entry name" value="CAT-like_dom_sf"/>
</dbReference>
<evidence type="ECO:0000313" key="4">
    <source>
        <dbReference type="EMBL" id="KDO36951.1"/>
    </source>
</evidence>
<dbReference type="AlphaFoldDB" id="A0A067DE82"/>
<comment type="similarity">
    <text evidence="1">Belongs to the plant acyltransferase family.</text>
</comment>
<dbReference type="PANTHER" id="PTHR31623:SF46">
    <property type="entry name" value="VINORINE SYNTHASE-LIKE"/>
    <property type="match status" value="1"/>
</dbReference>
<name>A0A067DE82_CITSI</name>
<reference evidence="4 5" key="1">
    <citation type="submission" date="2014-04" db="EMBL/GenBank/DDBJ databases">
        <authorList>
            <consortium name="International Citrus Genome Consortium"/>
            <person name="Gmitter F."/>
            <person name="Chen C."/>
            <person name="Farmerie W."/>
            <person name="Harkins T."/>
            <person name="Desany B."/>
            <person name="Mohiuddin M."/>
            <person name="Kodira C."/>
            <person name="Borodovsky M."/>
            <person name="Lomsadze A."/>
            <person name="Burns P."/>
            <person name="Jenkins J."/>
            <person name="Prochnik S."/>
            <person name="Shu S."/>
            <person name="Chapman J."/>
            <person name="Pitluck S."/>
            <person name="Schmutz J."/>
            <person name="Rokhsar D."/>
        </authorList>
    </citation>
    <scope>NUCLEOTIDE SEQUENCE</scope>
</reference>
<evidence type="ECO:0000313" key="5">
    <source>
        <dbReference type="Proteomes" id="UP000027120"/>
    </source>
</evidence>
<sequence>MDVEVISKETIKPSTPTPKHRQIYKFSFTDQISPSFYIPLIYFYNLNDHKLGNNIISGDLKKSLSKVLTHYYPLAGCLNDDYVDCNDKGVLFLEAKVKCNLSQIIGEPNPRKLNKFLPDHVKNFILAIQVNFFNCGNIAIGACVSHKIADASTFITFIKNWAAAASFGGGGGDDSVKICPELLSATLFPPRDVGESCRVSLPAEKNIVCKSFVFRGSRIAALKEKYAGGIHPTRVEALSAFIWSRFAASTEIKIGPERVSMLVHAVNLRKRMDPPQPDDSFGNISGPTATIISEDIGEECYGLVKMFRDAIGKINKDYAKKLQEGVFEHFGLLGSINDDGFDRREVVNFYYTSLCRFPLYEADFGWGKPIWVAWGGWPYRNIAVLMDTKCGNGIEAWIHLKEEDMVKFEADKEFLSYVSPTSCAQRMY</sequence>